<dbReference type="Proteomes" id="UP000007015">
    <property type="component" value="Chromosome 8"/>
</dbReference>
<evidence type="ECO:0000313" key="3">
    <source>
        <dbReference type="Proteomes" id="UP000007015"/>
    </source>
</evidence>
<evidence type="ECO:0000256" key="1">
    <source>
        <dbReference type="SAM" id="MobiDB-lite"/>
    </source>
</evidence>
<reference evidence="2 3" key="1">
    <citation type="journal article" date="2005" name="PLoS Biol.">
        <title>The genomes of Oryza sativa: a history of duplications.</title>
        <authorList>
            <person name="Yu J."/>
            <person name="Wang J."/>
            <person name="Lin W."/>
            <person name="Li S."/>
            <person name="Li H."/>
            <person name="Zhou J."/>
            <person name="Ni P."/>
            <person name="Dong W."/>
            <person name="Hu S."/>
            <person name="Zeng C."/>
            <person name="Zhang J."/>
            <person name="Zhang Y."/>
            <person name="Li R."/>
            <person name="Xu Z."/>
            <person name="Li S."/>
            <person name="Li X."/>
            <person name="Zheng H."/>
            <person name="Cong L."/>
            <person name="Lin L."/>
            <person name="Yin J."/>
            <person name="Geng J."/>
            <person name="Li G."/>
            <person name="Shi J."/>
            <person name="Liu J."/>
            <person name="Lv H."/>
            <person name="Li J."/>
            <person name="Wang J."/>
            <person name="Deng Y."/>
            <person name="Ran L."/>
            <person name="Shi X."/>
            <person name="Wang X."/>
            <person name="Wu Q."/>
            <person name="Li C."/>
            <person name="Ren X."/>
            <person name="Wang J."/>
            <person name="Wang X."/>
            <person name="Li D."/>
            <person name="Liu D."/>
            <person name="Zhang X."/>
            <person name="Ji Z."/>
            <person name="Zhao W."/>
            <person name="Sun Y."/>
            <person name="Zhang Z."/>
            <person name="Bao J."/>
            <person name="Han Y."/>
            <person name="Dong L."/>
            <person name="Ji J."/>
            <person name="Chen P."/>
            <person name="Wu S."/>
            <person name="Liu J."/>
            <person name="Xiao Y."/>
            <person name="Bu D."/>
            <person name="Tan J."/>
            <person name="Yang L."/>
            <person name="Ye C."/>
            <person name="Zhang J."/>
            <person name="Xu J."/>
            <person name="Zhou Y."/>
            <person name="Yu Y."/>
            <person name="Zhang B."/>
            <person name="Zhuang S."/>
            <person name="Wei H."/>
            <person name="Liu B."/>
            <person name="Lei M."/>
            <person name="Yu H."/>
            <person name="Li Y."/>
            <person name="Xu H."/>
            <person name="Wei S."/>
            <person name="He X."/>
            <person name="Fang L."/>
            <person name="Zhang Z."/>
            <person name="Zhang Y."/>
            <person name="Huang X."/>
            <person name="Su Z."/>
            <person name="Tong W."/>
            <person name="Li J."/>
            <person name="Tong Z."/>
            <person name="Li S."/>
            <person name="Ye J."/>
            <person name="Wang L."/>
            <person name="Fang L."/>
            <person name="Lei T."/>
            <person name="Chen C."/>
            <person name="Chen H."/>
            <person name="Xu Z."/>
            <person name="Li H."/>
            <person name="Huang H."/>
            <person name="Zhang F."/>
            <person name="Xu H."/>
            <person name="Li N."/>
            <person name="Zhao C."/>
            <person name="Li S."/>
            <person name="Dong L."/>
            <person name="Huang Y."/>
            <person name="Li L."/>
            <person name="Xi Y."/>
            <person name="Qi Q."/>
            <person name="Li W."/>
            <person name="Zhang B."/>
            <person name="Hu W."/>
            <person name="Zhang Y."/>
            <person name="Tian X."/>
            <person name="Jiao Y."/>
            <person name="Liang X."/>
            <person name="Jin J."/>
            <person name="Gao L."/>
            <person name="Zheng W."/>
            <person name="Hao B."/>
            <person name="Liu S."/>
            <person name="Wang W."/>
            <person name="Yuan L."/>
            <person name="Cao M."/>
            <person name="McDermott J."/>
            <person name="Samudrala R."/>
            <person name="Wang J."/>
            <person name="Wong G.K."/>
            <person name="Yang H."/>
        </authorList>
    </citation>
    <scope>NUCLEOTIDE SEQUENCE [LARGE SCALE GENOMIC DNA]</scope>
    <source>
        <strain evidence="3">cv. 93-11</strain>
    </source>
</reference>
<dbReference type="AlphaFoldDB" id="A2YTB1"/>
<sequence length="365" mass="40985">MGKRRRPQTTSTHHRYYLRRRHGGDLISELNDDVLAHVLGLLPNATDVARACAVSRRWRCLRARVPSLRFSLSHLINPSGDVKRQEDVERFVAFVNRVLATRRAGVEQLTISIELHEGCCARAVPAVHGAHANAWIRYAMEQQGVRSFALKLDQPNLLPLPEQRRSYDFDEDADGLKLALEEIVGLKELRLDAGELLELSLIWDGVGLTLVELNTPKLRVLGIECYFIHHTTLTMSAPGLEELKSSFNWETLERLDVGDIMSCVRSLKNLYLSSDGLRIGFGDVSGRLLRRCPAVESLDVHLACKVSHADEEGEEEEEGVIDDVMMMNDIPHLPLVTSLTVNPFSPEDEPFSDVDEHTKGLPENC</sequence>
<protein>
    <recommendedName>
        <fullName evidence="4">F-box domain-containing protein</fullName>
    </recommendedName>
</protein>
<organism evidence="2 3">
    <name type="scientific">Oryza sativa subsp. indica</name>
    <name type="common">Rice</name>
    <dbReference type="NCBI Taxonomy" id="39946"/>
    <lineage>
        <taxon>Eukaryota</taxon>
        <taxon>Viridiplantae</taxon>
        <taxon>Streptophyta</taxon>
        <taxon>Embryophyta</taxon>
        <taxon>Tracheophyta</taxon>
        <taxon>Spermatophyta</taxon>
        <taxon>Magnoliopsida</taxon>
        <taxon>Liliopsida</taxon>
        <taxon>Poales</taxon>
        <taxon>Poaceae</taxon>
        <taxon>BOP clade</taxon>
        <taxon>Oryzoideae</taxon>
        <taxon>Oryzeae</taxon>
        <taxon>Oryzinae</taxon>
        <taxon>Oryza</taxon>
        <taxon>Oryza sativa</taxon>
    </lineage>
</organism>
<dbReference type="PANTHER" id="PTHR34223:SF51">
    <property type="entry name" value="OS06G0556300 PROTEIN"/>
    <property type="match status" value="1"/>
</dbReference>
<feature type="compositionally biased region" description="Basic and acidic residues" evidence="1">
    <location>
        <begin position="354"/>
        <end position="365"/>
    </location>
</feature>
<dbReference type="InterPro" id="IPR053197">
    <property type="entry name" value="F-box_SCFL_complex_component"/>
</dbReference>
<dbReference type="Gramene" id="BGIOSGA027304-TA">
    <property type="protein sequence ID" value="BGIOSGA027304-PA"/>
    <property type="gene ID" value="BGIOSGA027304"/>
</dbReference>
<feature type="region of interest" description="Disordered" evidence="1">
    <location>
        <begin position="346"/>
        <end position="365"/>
    </location>
</feature>
<dbReference type="InterPro" id="IPR036047">
    <property type="entry name" value="F-box-like_dom_sf"/>
</dbReference>
<keyword evidence="3" id="KW-1185">Reference proteome</keyword>
<dbReference type="Gene3D" id="1.20.1280.50">
    <property type="match status" value="1"/>
</dbReference>
<proteinExistence type="predicted"/>
<evidence type="ECO:0008006" key="4">
    <source>
        <dbReference type="Google" id="ProtNLM"/>
    </source>
</evidence>
<name>A2YTB1_ORYSI</name>
<dbReference type="OMA" id="HANAWIR"/>
<dbReference type="HOGENOM" id="CLU_017148_3_2_1"/>
<gene>
    <name evidence="2" type="ORF">OsI_28555</name>
</gene>
<dbReference type="PANTHER" id="PTHR34223">
    <property type="entry name" value="OS11G0201299 PROTEIN"/>
    <property type="match status" value="1"/>
</dbReference>
<evidence type="ECO:0000313" key="2">
    <source>
        <dbReference type="EMBL" id="EAZ06322.1"/>
    </source>
</evidence>
<accession>A2YTB1</accession>
<dbReference type="EMBL" id="CM000133">
    <property type="protein sequence ID" value="EAZ06322.1"/>
    <property type="molecule type" value="Genomic_DNA"/>
</dbReference>
<dbReference type="SUPFAM" id="SSF81383">
    <property type="entry name" value="F-box domain"/>
    <property type="match status" value="1"/>
</dbReference>